<evidence type="ECO:0000313" key="1">
    <source>
        <dbReference type="EMBL" id="MDX8053551.1"/>
    </source>
</evidence>
<keyword evidence="2" id="KW-1185">Reference proteome</keyword>
<dbReference type="RefSeq" id="WP_319987366.1">
    <property type="nucleotide sequence ID" value="NZ_JAXAVV010000016.1"/>
</dbReference>
<dbReference type="SUPFAM" id="SSF48452">
    <property type="entry name" value="TPR-like"/>
    <property type="match status" value="1"/>
</dbReference>
<organism evidence="1 2">
    <name type="scientific">Lentzea kristufekii</name>
    <dbReference type="NCBI Taxonomy" id="3095430"/>
    <lineage>
        <taxon>Bacteria</taxon>
        <taxon>Bacillati</taxon>
        <taxon>Actinomycetota</taxon>
        <taxon>Actinomycetes</taxon>
        <taxon>Pseudonocardiales</taxon>
        <taxon>Pseudonocardiaceae</taxon>
        <taxon>Lentzea</taxon>
    </lineage>
</organism>
<reference evidence="1 2" key="1">
    <citation type="submission" date="2023-11" db="EMBL/GenBank/DDBJ databases">
        <title>Lentzea sokolovensis, sp. nov., Lentzea kristufkii, sp. nov., and Lentzea miocenensis, sp. nov., rare actinobacteria from Sokolov Coal Basin, Miocene lacustrine sediment, Czech Republic.</title>
        <authorList>
            <person name="Lara A."/>
            <person name="Kotroba L."/>
            <person name="Nouioui I."/>
            <person name="Neumann-Schaal M."/>
            <person name="Mast Y."/>
            <person name="Chronakova A."/>
        </authorList>
    </citation>
    <scope>NUCLEOTIDE SEQUENCE [LARGE SCALE GENOMIC DNA]</scope>
    <source>
        <strain evidence="1 2">BCCO 10_0798</strain>
    </source>
</reference>
<accession>A0ABU4U0K2</accession>
<proteinExistence type="predicted"/>
<name>A0ABU4U0K2_9PSEU</name>
<gene>
    <name evidence="1" type="ORF">SK571_29620</name>
</gene>
<evidence type="ECO:0000313" key="2">
    <source>
        <dbReference type="Proteomes" id="UP001271792"/>
    </source>
</evidence>
<reference evidence="1 2" key="2">
    <citation type="submission" date="2023-11" db="EMBL/GenBank/DDBJ databases">
        <authorList>
            <person name="Lara A.C."/>
            <person name="Chronakova A."/>
        </authorList>
    </citation>
    <scope>NUCLEOTIDE SEQUENCE [LARGE SCALE GENOMIC DNA]</scope>
    <source>
        <strain evidence="1 2">BCCO 10_0798</strain>
    </source>
</reference>
<dbReference type="InterPro" id="IPR011990">
    <property type="entry name" value="TPR-like_helical_dom_sf"/>
</dbReference>
<sequence length="448" mass="47895">MQPRVPNIALRLLLAEAGWTGEALVRKVNQLGAEAGLSLRYQRASVTQWLSGVKPRPPVPELVAEGLSRALGRRVTVGDTGLGRTGETDLSAWWGDSVARLIDPERRALLVGAAYSVAALVVPAWTTVGSARLGAPSQTADDIRVGRPEAASAAAMIRVFSDSDAALGGGYARRALAGYLSTTIAPWLRADTNPGLRRELLTTAARLSYLCGFMCFDDELHGSAQHYYLTSLRLAAEGGDAYGYAIALRALSVQAHHLGHHPQSLDLAEASVRTASTRTPPHSSAFLLGQLAVAHAAVGNRRDAATTLNAADRHLARSVDSTAAVGAYHPASLAHHYAAVAVCFGDRATATRALASSLRCRPHRERRSRAVTLAQLAELQFAEGRLEQACSTWQDFLDDYPLLCSRRADRAMASLRAHARAHRRNPVARALLERASTLTVAAKGPRVP</sequence>
<evidence type="ECO:0008006" key="3">
    <source>
        <dbReference type="Google" id="ProtNLM"/>
    </source>
</evidence>
<comment type="caution">
    <text evidence="1">The sequence shown here is derived from an EMBL/GenBank/DDBJ whole genome shotgun (WGS) entry which is preliminary data.</text>
</comment>
<protein>
    <recommendedName>
        <fullName evidence="3">Transcriptional regulator</fullName>
    </recommendedName>
</protein>
<dbReference type="EMBL" id="JAXAVV010000016">
    <property type="protein sequence ID" value="MDX8053551.1"/>
    <property type="molecule type" value="Genomic_DNA"/>
</dbReference>
<dbReference type="Proteomes" id="UP001271792">
    <property type="component" value="Unassembled WGS sequence"/>
</dbReference>
<dbReference type="Gene3D" id="1.25.40.10">
    <property type="entry name" value="Tetratricopeptide repeat domain"/>
    <property type="match status" value="1"/>
</dbReference>